<comment type="caution">
    <text evidence="1">The sequence shown here is derived from an EMBL/GenBank/DDBJ whole genome shotgun (WGS) entry which is preliminary data.</text>
</comment>
<evidence type="ECO:0000313" key="2">
    <source>
        <dbReference type="Proteomes" id="UP000253318"/>
    </source>
</evidence>
<protein>
    <recommendedName>
        <fullName evidence="3">YbjN domain-containing protein</fullName>
    </recommendedName>
</protein>
<proteinExistence type="predicted"/>
<dbReference type="EMBL" id="QEIN01000395">
    <property type="protein sequence ID" value="RCV48442.1"/>
    <property type="molecule type" value="Genomic_DNA"/>
</dbReference>
<dbReference type="AlphaFoldDB" id="A0A368SY42"/>
<sequence>MVEIETFLRGVDGAFVRVEVCRTSPPDHHYIEGAIRLSVGGVEIIGTPEWDYVDQLWCYIATMAATLRTSGYAETFFPDQPIRLSFREAGPRVLVTADFGGDIRRASTSSAELLGALRAAGTVFFRKMSELCPHSYAEAERELSA</sequence>
<reference evidence="1 2" key="1">
    <citation type="submission" date="2018-04" db="EMBL/GenBank/DDBJ databases">
        <title>Novel actinobacteria from marine sediment.</title>
        <authorList>
            <person name="Ng Z.Y."/>
            <person name="Tan G.Y.A."/>
        </authorList>
    </citation>
    <scope>NUCLEOTIDE SEQUENCE [LARGE SCALE GENOMIC DNA]</scope>
    <source>
        <strain evidence="1 2">TPS81</strain>
    </source>
</reference>
<evidence type="ECO:0000313" key="1">
    <source>
        <dbReference type="EMBL" id="RCV48442.1"/>
    </source>
</evidence>
<organism evidence="1 2">
    <name type="scientific">Marinitenerispora sediminis</name>
    <dbReference type="NCBI Taxonomy" id="1931232"/>
    <lineage>
        <taxon>Bacteria</taxon>
        <taxon>Bacillati</taxon>
        <taxon>Actinomycetota</taxon>
        <taxon>Actinomycetes</taxon>
        <taxon>Streptosporangiales</taxon>
        <taxon>Nocardiopsidaceae</taxon>
        <taxon>Marinitenerispora</taxon>
    </lineage>
</organism>
<dbReference type="RefSeq" id="WP_114400342.1">
    <property type="nucleotide sequence ID" value="NZ_QEIM01000210.1"/>
</dbReference>
<keyword evidence="2" id="KW-1185">Reference proteome</keyword>
<dbReference type="OrthoDB" id="2088102at2"/>
<dbReference type="Proteomes" id="UP000253318">
    <property type="component" value="Unassembled WGS sequence"/>
</dbReference>
<name>A0A368SY42_9ACTN</name>
<gene>
    <name evidence="1" type="ORF">DEF24_26300</name>
</gene>
<evidence type="ECO:0008006" key="3">
    <source>
        <dbReference type="Google" id="ProtNLM"/>
    </source>
</evidence>
<accession>A0A368SY42</accession>